<comment type="caution">
    <text evidence="1">The sequence shown here is derived from an EMBL/GenBank/DDBJ whole genome shotgun (WGS) entry which is preliminary data.</text>
</comment>
<sequence>MEASVIGDLLPRDRRREQPAIVVPATDREMSYQDFFTNAYKSGNVLRFLGVREAATVAVEITPAPEPLLAFLGAAQLGAVTTFEPTSEARVTLVPVAEETAYDLPPGAKLAVYGGPPESPATTHWEQEVWSENPGFPETPVDPESPAVRAGGEPYSHRELLAAGDDVVDALGLDSDSRLAIRTPLAAPATVVGLIAALLAETTLVVVGESDRAVNADAAIVGDDVTPPEATTMPAAGLSL</sequence>
<organism evidence="1 2">
    <name type="scientific">Halonotius pteroides</name>
    <dbReference type="NCBI Taxonomy" id="268735"/>
    <lineage>
        <taxon>Archaea</taxon>
        <taxon>Methanobacteriati</taxon>
        <taxon>Methanobacteriota</taxon>
        <taxon>Stenosarchaea group</taxon>
        <taxon>Halobacteria</taxon>
        <taxon>Halobacteriales</taxon>
        <taxon>Haloferacaceae</taxon>
        <taxon>Halonotius</taxon>
    </lineage>
</organism>
<dbReference type="AlphaFoldDB" id="A0A3A6Q9S9"/>
<dbReference type="Proteomes" id="UP000281564">
    <property type="component" value="Unassembled WGS sequence"/>
</dbReference>
<gene>
    <name evidence="1" type="ORF">DP106_03575</name>
</gene>
<reference evidence="1 2" key="1">
    <citation type="submission" date="2018-06" db="EMBL/GenBank/DDBJ databases">
        <title>Halonotius sp. F13-13 a new haloarchaeeon isolated from a solar saltern from Isla Cristina, Huelva, Spain.</title>
        <authorList>
            <person name="Duran-Viseras A."/>
            <person name="Sanchez-Porro C."/>
            <person name="Ventosa A."/>
        </authorList>
    </citation>
    <scope>NUCLEOTIDE SEQUENCE [LARGE SCALE GENOMIC DNA]</scope>
    <source>
        <strain evidence="1 2">CECT 7525</strain>
    </source>
</reference>
<accession>A0A3A6Q9S9</accession>
<proteinExistence type="predicted"/>
<keyword evidence="2" id="KW-1185">Reference proteome</keyword>
<dbReference type="SUPFAM" id="SSF56801">
    <property type="entry name" value="Acetyl-CoA synthetase-like"/>
    <property type="match status" value="1"/>
</dbReference>
<dbReference type="InterPro" id="IPR042099">
    <property type="entry name" value="ANL_N_sf"/>
</dbReference>
<protein>
    <submittedName>
        <fullName evidence="1">Acetyl-CoA synthetase</fullName>
    </submittedName>
</protein>
<dbReference type="EMBL" id="QMDW01000003">
    <property type="protein sequence ID" value="RJX51174.1"/>
    <property type="molecule type" value="Genomic_DNA"/>
</dbReference>
<name>A0A3A6Q9S9_9EURY</name>
<dbReference type="OrthoDB" id="205088at2157"/>
<evidence type="ECO:0000313" key="1">
    <source>
        <dbReference type="EMBL" id="RJX51174.1"/>
    </source>
</evidence>
<evidence type="ECO:0000313" key="2">
    <source>
        <dbReference type="Proteomes" id="UP000281564"/>
    </source>
</evidence>
<dbReference type="RefSeq" id="WP_120083447.1">
    <property type="nucleotide sequence ID" value="NZ_QMDW01000003.1"/>
</dbReference>
<dbReference type="Gene3D" id="3.40.50.12780">
    <property type="entry name" value="N-terminal domain of ligase-like"/>
    <property type="match status" value="1"/>
</dbReference>